<keyword evidence="3" id="KW-1185">Reference proteome</keyword>
<evidence type="ECO:0008006" key="4">
    <source>
        <dbReference type="Google" id="ProtNLM"/>
    </source>
</evidence>
<organism evidence="2 3">
    <name type="scientific">Aureobasidium pullulans</name>
    <name type="common">Black yeast</name>
    <name type="synonym">Pullularia pullulans</name>
    <dbReference type="NCBI Taxonomy" id="5580"/>
    <lineage>
        <taxon>Eukaryota</taxon>
        <taxon>Fungi</taxon>
        <taxon>Dikarya</taxon>
        <taxon>Ascomycota</taxon>
        <taxon>Pezizomycotina</taxon>
        <taxon>Dothideomycetes</taxon>
        <taxon>Dothideomycetidae</taxon>
        <taxon>Dothideales</taxon>
        <taxon>Saccotheciaceae</taxon>
        <taxon>Aureobasidium</taxon>
    </lineage>
</organism>
<evidence type="ECO:0000256" key="1">
    <source>
        <dbReference type="SAM" id="MobiDB-lite"/>
    </source>
</evidence>
<comment type="caution">
    <text evidence="2">The sequence shown here is derived from an EMBL/GenBank/DDBJ whole genome shotgun (WGS) entry which is preliminary data.</text>
</comment>
<evidence type="ECO:0000313" key="2">
    <source>
        <dbReference type="EMBL" id="KAK6008835.1"/>
    </source>
</evidence>
<dbReference type="EMBL" id="JASGXD010000001">
    <property type="protein sequence ID" value="KAK6008835.1"/>
    <property type="molecule type" value="Genomic_DNA"/>
</dbReference>
<evidence type="ECO:0000313" key="3">
    <source>
        <dbReference type="Proteomes" id="UP001341245"/>
    </source>
</evidence>
<name>A0ABR0TWJ3_AURPU</name>
<dbReference type="InterPro" id="IPR038883">
    <property type="entry name" value="AN11006-like"/>
</dbReference>
<dbReference type="PANTHER" id="PTHR42085">
    <property type="entry name" value="F-BOX DOMAIN-CONTAINING PROTEIN"/>
    <property type="match status" value="1"/>
</dbReference>
<proteinExistence type="predicted"/>
<dbReference type="PANTHER" id="PTHR42085:SF8">
    <property type="entry name" value="F-BOX DOMAIN-CONTAINING PROTEIN"/>
    <property type="match status" value="1"/>
</dbReference>
<sequence>MTHNSNLSPEIRLMVYKHLPLEQRFVFDLKACQESDEPIEEAHPESAGLFDLIHGFKNFARFRYLMQFSAIVERGGEGDIVDFDVDENPDLEYFACNKITHFGSFICDYEKGAIHNDNEAVFARGKIEVSVDYHGNTTVTGDADCDNDIYDETDWDWFRAFRTEIVAWLEAEIEDLRERSGDDEESESEAQDEEDEGEESSGVDEDEIKHIEGDSDEEESDQSSRTRRIDFLDLPPEVKNLIYFYLYRDRTKRAINICVFSPAWKSPSPPTALMNTCSTIASGSMPLYFSNCLFTIDKTYKVNSHLLEQAFEWLKRVGDKSSAHFRRLHVVYIYHEPCNNEIMLSITAANKVVLEEIRGPAEYLARDKLLPPRERLLQSDIAELFSRLATDLTEDLIKTLTQRITTNKTGAMGVAEFEIILNRIEFHMTWFRKGWEELMVKREMQRRRHCGSRRRQRR</sequence>
<feature type="region of interest" description="Disordered" evidence="1">
    <location>
        <begin position="177"/>
        <end position="228"/>
    </location>
</feature>
<accession>A0ABR0TWJ3</accession>
<gene>
    <name evidence="2" type="ORF">QM012_000738</name>
</gene>
<dbReference type="Proteomes" id="UP001341245">
    <property type="component" value="Unassembled WGS sequence"/>
</dbReference>
<feature type="compositionally biased region" description="Acidic residues" evidence="1">
    <location>
        <begin position="181"/>
        <end position="206"/>
    </location>
</feature>
<reference evidence="2 3" key="1">
    <citation type="submission" date="2023-11" db="EMBL/GenBank/DDBJ databases">
        <title>Draft genome sequence and annotation of the polyextremotolerant black yeast-like fungus Aureobasidium pullulans NRRL 62042.</title>
        <authorList>
            <person name="Dielentheis-Frenken M.R.E."/>
            <person name="Wibberg D."/>
            <person name="Blank L.M."/>
            <person name="Tiso T."/>
        </authorList>
    </citation>
    <scope>NUCLEOTIDE SEQUENCE [LARGE SCALE GENOMIC DNA]</scope>
    <source>
        <strain evidence="2 3">NRRL 62042</strain>
    </source>
</reference>
<protein>
    <recommendedName>
        <fullName evidence="4">F-box domain-containing protein</fullName>
    </recommendedName>
</protein>